<keyword evidence="2" id="KW-1185">Reference proteome</keyword>
<proteinExistence type="predicted"/>
<dbReference type="RefSeq" id="WP_138126203.1">
    <property type="nucleotide sequence ID" value="NZ_SWLG01000006.1"/>
</dbReference>
<dbReference type="Proteomes" id="UP000308230">
    <property type="component" value="Unassembled WGS sequence"/>
</dbReference>
<sequence length="110" mass="13131">MSAKELLQERFKDVEEGVKKSSELEGNRYDLTENGLCFIEWVTENDFEVKAFEEFFSREGVNKETIDNDEWVREFTEEPGLTDLNRFSSEFIKDDNERESFLYFAKNHTH</sequence>
<reference evidence="1 2" key="1">
    <citation type="submission" date="2019-04" db="EMBL/GenBank/DDBJ databases">
        <title>Bacillus caeni sp. nov., a bacterium isolated from mangrove sediment.</title>
        <authorList>
            <person name="Huang H."/>
            <person name="Mo K."/>
            <person name="Hu Y."/>
        </authorList>
    </citation>
    <scope>NUCLEOTIDE SEQUENCE [LARGE SCALE GENOMIC DNA]</scope>
    <source>
        <strain evidence="1 2">HB172195</strain>
    </source>
</reference>
<dbReference type="AlphaFoldDB" id="A0A5R9F3Q2"/>
<name>A0A5R9F3Q2_9BACL</name>
<evidence type="ECO:0000313" key="1">
    <source>
        <dbReference type="EMBL" id="TLS37611.1"/>
    </source>
</evidence>
<dbReference type="EMBL" id="SWLG01000006">
    <property type="protein sequence ID" value="TLS37611.1"/>
    <property type="molecule type" value="Genomic_DNA"/>
</dbReference>
<accession>A0A5R9F3Q2</accession>
<organism evidence="1 2">
    <name type="scientific">Exobacillus caeni</name>
    <dbReference type="NCBI Taxonomy" id="2574798"/>
    <lineage>
        <taxon>Bacteria</taxon>
        <taxon>Bacillati</taxon>
        <taxon>Bacillota</taxon>
        <taxon>Bacilli</taxon>
        <taxon>Bacillales</taxon>
        <taxon>Guptibacillaceae</taxon>
        <taxon>Exobacillus</taxon>
    </lineage>
</organism>
<comment type="caution">
    <text evidence="1">The sequence shown here is derived from an EMBL/GenBank/DDBJ whole genome shotgun (WGS) entry which is preliminary data.</text>
</comment>
<protein>
    <submittedName>
        <fullName evidence="1">Uncharacterized protein</fullName>
    </submittedName>
</protein>
<gene>
    <name evidence="1" type="ORF">FCL54_10760</name>
</gene>
<evidence type="ECO:0000313" key="2">
    <source>
        <dbReference type="Proteomes" id="UP000308230"/>
    </source>
</evidence>